<dbReference type="Proteomes" id="UP001501470">
    <property type="component" value="Unassembled WGS sequence"/>
</dbReference>
<dbReference type="Pfam" id="PF13191">
    <property type="entry name" value="AAA_16"/>
    <property type="match status" value="1"/>
</dbReference>
<reference evidence="4 5" key="1">
    <citation type="journal article" date="2019" name="Int. J. Syst. Evol. Microbiol.">
        <title>The Global Catalogue of Microorganisms (GCM) 10K type strain sequencing project: providing services to taxonomists for standard genome sequencing and annotation.</title>
        <authorList>
            <consortium name="The Broad Institute Genomics Platform"/>
            <consortium name="The Broad Institute Genome Sequencing Center for Infectious Disease"/>
            <person name="Wu L."/>
            <person name="Ma J."/>
        </authorList>
    </citation>
    <scope>NUCLEOTIDE SEQUENCE [LARGE SCALE GENOMIC DNA]</scope>
    <source>
        <strain evidence="4 5">JCM 15933</strain>
    </source>
</reference>
<proteinExistence type="predicted"/>
<dbReference type="InterPro" id="IPR016032">
    <property type="entry name" value="Sig_transdc_resp-reg_C-effctor"/>
</dbReference>
<dbReference type="Pfam" id="PF00196">
    <property type="entry name" value="GerE"/>
    <property type="match status" value="1"/>
</dbReference>
<evidence type="ECO:0000313" key="4">
    <source>
        <dbReference type="EMBL" id="GAA1568253.1"/>
    </source>
</evidence>
<keyword evidence="1" id="KW-0547">Nucleotide-binding</keyword>
<feature type="domain" description="HTH luxR-type" evidence="3">
    <location>
        <begin position="881"/>
        <end position="946"/>
    </location>
</feature>
<comment type="caution">
    <text evidence="4">The sequence shown here is derived from an EMBL/GenBank/DDBJ whole genome shotgun (WGS) entry which is preliminary data.</text>
</comment>
<dbReference type="PROSITE" id="PS50043">
    <property type="entry name" value="HTH_LUXR_2"/>
    <property type="match status" value="1"/>
</dbReference>
<dbReference type="SUPFAM" id="SSF46894">
    <property type="entry name" value="C-terminal effector domain of the bipartite response regulators"/>
    <property type="match status" value="1"/>
</dbReference>
<evidence type="ECO:0000259" key="3">
    <source>
        <dbReference type="PROSITE" id="PS50043"/>
    </source>
</evidence>
<name>A0ABN2D0T8_9ACTN</name>
<protein>
    <submittedName>
        <fullName evidence="4">LuxR family transcriptional regulator</fullName>
    </submittedName>
</protein>
<dbReference type="Gene3D" id="1.10.10.10">
    <property type="entry name" value="Winged helix-like DNA-binding domain superfamily/Winged helix DNA-binding domain"/>
    <property type="match status" value="1"/>
</dbReference>
<keyword evidence="5" id="KW-1185">Reference proteome</keyword>
<dbReference type="PANTHER" id="PTHR16305">
    <property type="entry name" value="TESTICULAR SOLUBLE ADENYLYL CYCLASE"/>
    <property type="match status" value="1"/>
</dbReference>
<dbReference type="InterPro" id="IPR027417">
    <property type="entry name" value="P-loop_NTPase"/>
</dbReference>
<dbReference type="RefSeq" id="WP_344513627.1">
    <property type="nucleotide sequence ID" value="NZ_BAAAQD010000039.1"/>
</dbReference>
<dbReference type="Gene3D" id="3.40.50.300">
    <property type="entry name" value="P-loop containing nucleotide triphosphate hydrolases"/>
    <property type="match status" value="1"/>
</dbReference>
<organism evidence="4 5">
    <name type="scientific">Dactylosporangium maewongense</name>
    <dbReference type="NCBI Taxonomy" id="634393"/>
    <lineage>
        <taxon>Bacteria</taxon>
        <taxon>Bacillati</taxon>
        <taxon>Actinomycetota</taxon>
        <taxon>Actinomycetes</taxon>
        <taxon>Micromonosporales</taxon>
        <taxon>Micromonosporaceae</taxon>
        <taxon>Dactylosporangium</taxon>
    </lineage>
</organism>
<sequence length="949" mass="100796">MLSPAAFAGPLVGPLRVSTVRAVSTVHDDHGAPFMTGAALELVGRDAELAMLRGFRAEMARSAGALLLAGDPGVGKTALLRAAAADAAAAGMRVLAASGTPFEAKHSFSCLHQLLHPVGEQIGWLGPAHRQALQVALGIQDCEPPSLLMIANAVLDLLRQLATEDSVLLIVDDLQWIDRASAMVLAVVARRLTRGLGLLAAYRSGHETFFDRAGLPEYEIRPLDETAAAALVAQRFPALVPRVRGRLLAEAQGNPLALLELPLALTDRQQTGVGSLPDVLALNRRLQAAFAARIDGLPPQTRRILLLAALDGSGLLSNLIAGEPDLVALAAAERAGLIHVDDRAGRLTFHHPLTRSAVVEGSMFDERIRAHAQLAAAMADRPERAAWHLAQASTGPDETVARLLEDAAYTVRSRGDAAGAVTTLLRAADLSPTDTDRSRRLAEAAYLGALVTGDLRDVPRLLAGDGHPSGEQSLVTAVAAAHHLLLSGEGDIGTAHRLLAGAIQMQAVPYDGDNPTMVEALYTLGWVCYFSGQADLWEPFHAALSRLSPPTPELLALLAGTFDDPARTAAPLLDRLDAAIVGLSVQTDAVWTIRVTLAAMFLDRLTSCRTPLSAILGREPGPGLTLTLHARSLLGLDQFMTGEWDAVRRIAEEHVELCQAHDYRLLECIGLYLLAMLAAAHGDHEQVRQLTDRMTIWATPRGAGLVLRIAEQAKLLDALGRADFGQAYQHATTIATVGQMPAHIPHGLWLIMDVVEAAARTGRIAEARAHVAAARDCRVAAISPRLAMTIEAAAALAAPDDQAPALFDAALAVSGGQRWPFERARIQLAYGERLRRSKANAAARRHLATALETFDRLGALPWSARASAELRATGHTVGGLPSTGPAALTPQQRQIAELAAAGLSNKQIGEKLFLSPRTVGTHLYQIFPKLGITSRAALRDAIADTSHLT</sequence>
<dbReference type="InterPro" id="IPR000792">
    <property type="entry name" value="Tscrpt_reg_LuxR_C"/>
</dbReference>
<dbReference type="PRINTS" id="PR00038">
    <property type="entry name" value="HTHLUXR"/>
</dbReference>
<keyword evidence="2" id="KW-0067">ATP-binding</keyword>
<evidence type="ECO:0000256" key="1">
    <source>
        <dbReference type="ARBA" id="ARBA00022741"/>
    </source>
</evidence>
<gene>
    <name evidence="4" type="ORF">GCM10009827_107430</name>
</gene>
<accession>A0ABN2D0T8</accession>
<dbReference type="SUPFAM" id="SSF52540">
    <property type="entry name" value="P-loop containing nucleoside triphosphate hydrolases"/>
    <property type="match status" value="1"/>
</dbReference>
<dbReference type="PANTHER" id="PTHR16305:SF35">
    <property type="entry name" value="TRANSCRIPTIONAL ACTIVATOR DOMAIN"/>
    <property type="match status" value="1"/>
</dbReference>
<dbReference type="InterPro" id="IPR041664">
    <property type="entry name" value="AAA_16"/>
</dbReference>
<dbReference type="EMBL" id="BAAAQD010000039">
    <property type="protein sequence ID" value="GAA1568253.1"/>
    <property type="molecule type" value="Genomic_DNA"/>
</dbReference>
<evidence type="ECO:0000313" key="5">
    <source>
        <dbReference type="Proteomes" id="UP001501470"/>
    </source>
</evidence>
<evidence type="ECO:0000256" key="2">
    <source>
        <dbReference type="ARBA" id="ARBA00022840"/>
    </source>
</evidence>
<dbReference type="CDD" id="cd06170">
    <property type="entry name" value="LuxR_C_like"/>
    <property type="match status" value="1"/>
</dbReference>
<dbReference type="InterPro" id="IPR036388">
    <property type="entry name" value="WH-like_DNA-bd_sf"/>
</dbReference>
<dbReference type="SMART" id="SM00421">
    <property type="entry name" value="HTH_LUXR"/>
    <property type="match status" value="1"/>
</dbReference>